<dbReference type="RefSeq" id="WP_075276131.1">
    <property type="nucleotide sequence ID" value="NZ_CP016908.1"/>
</dbReference>
<organism evidence="1 2">
    <name type="scientific">Pajaroellobacter abortibovis</name>
    <dbReference type="NCBI Taxonomy" id="1882918"/>
    <lineage>
        <taxon>Bacteria</taxon>
        <taxon>Pseudomonadati</taxon>
        <taxon>Myxococcota</taxon>
        <taxon>Polyangia</taxon>
        <taxon>Polyangiales</taxon>
        <taxon>Polyangiaceae</taxon>
    </lineage>
</organism>
<protein>
    <submittedName>
        <fullName evidence="1">Uncharacterized protein</fullName>
    </submittedName>
</protein>
<dbReference type="Proteomes" id="UP000185544">
    <property type="component" value="Chromosome"/>
</dbReference>
<gene>
    <name evidence="1" type="ORF">BCY86_01390</name>
</gene>
<dbReference type="STRING" id="1882918.BCY86_01390"/>
<reference evidence="1 2" key="1">
    <citation type="submission" date="2016-08" db="EMBL/GenBank/DDBJ databases">
        <title>Identification and validation of antigenic proteins from Pajaroellobacter abortibovis using de-novo genome sequence assembly and reverse vaccinology.</title>
        <authorList>
            <person name="Welly B.T."/>
            <person name="Miller M.R."/>
            <person name="Stott J.L."/>
            <person name="Blanchard M.T."/>
            <person name="Islas-Trejo A.D."/>
            <person name="O'Rourke S.M."/>
            <person name="Young A.E."/>
            <person name="Medrano J.F."/>
            <person name="Van Eenennaam A.L."/>
        </authorList>
    </citation>
    <scope>NUCLEOTIDE SEQUENCE [LARGE SCALE GENOMIC DNA]</scope>
    <source>
        <strain evidence="1 2">BTF92-0548A/99-0131</strain>
    </source>
</reference>
<keyword evidence="2" id="KW-1185">Reference proteome</keyword>
<dbReference type="AlphaFoldDB" id="A0A1L6MVD6"/>
<evidence type="ECO:0000313" key="2">
    <source>
        <dbReference type="Proteomes" id="UP000185544"/>
    </source>
</evidence>
<dbReference type="EMBL" id="CP016908">
    <property type="protein sequence ID" value="APR99482.1"/>
    <property type="molecule type" value="Genomic_DNA"/>
</dbReference>
<dbReference type="KEGG" id="pabo:BCY86_01390"/>
<accession>A0A1L6MVD6</accession>
<name>A0A1L6MVD6_9BACT</name>
<sequence length="85" mass="9758">MSDQTRLLNGQGMAGLYEIHYQIEEGATSEVYKVIQIQKLLSFSKSCDSLPRVEWIQSPASKEKLELLHNSLSLRLSLIERWHGK</sequence>
<proteinExistence type="predicted"/>
<evidence type="ECO:0000313" key="1">
    <source>
        <dbReference type="EMBL" id="APR99482.1"/>
    </source>
</evidence>